<evidence type="ECO:0000259" key="3">
    <source>
        <dbReference type="Pfam" id="PF13709"/>
    </source>
</evidence>
<keyword evidence="1" id="KW-0812">Transmembrane</keyword>
<dbReference type="InterPro" id="IPR025297">
    <property type="entry name" value="DUF4159"/>
</dbReference>
<dbReference type="PANTHER" id="PTHR37464:SF1">
    <property type="entry name" value="BLL2463 PROTEIN"/>
    <property type="match status" value="1"/>
</dbReference>
<dbReference type="CDD" id="cd03143">
    <property type="entry name" value="A4_beta-galactosidase_middle_domain"/>
    <property type="match status" value="1"/>
</dbReference>
<accession>A0ABV0BK52</accession>
<evidence type="ECO:0000259" key="2">
    <source>
        <dbReference type="Pfam" id="PF07584"/>
    </source>
</evidence>
<comment type="caution">
    <text evidence="4">The sequence shown here is derived from an EMBL/GenBank/DDBJ whole genome shotgun (WGS) entry which is preliminary data.</text>
</comment>
<feature type="transmembrane region" description="Helical" evidence="1">
    <location>
        <begin position="60"/>
        <end position="82"/>
    </location>
</feature>
<dbReference type="InterPro" id="IPR029062">
    <property type="entry name" value="Class_I_gatase-like"/>
</dbReference>
<keyword evidence="5" id="KW-1185">Reference proteome</keyword>
<evidence type="ECO:0000256" key="1">
    <source>
        <dbReference type="SAM" id="Phobius"/>
    </source>
</evidence>
<dbReference type="SUPFAM" id="SSF52317">
    <property type="entry name" value="Class I glutamine amidotransferase-like"/>
    <property type="match status" value="1"/>
</dbReference>
<dbReference type="NCBIfam" id="TIGR02226">
    <property type="entry name" value="two_anch"/>
    <property type="match status" value="1"/>
</dbReference>
<dbReference type="InterPro" id="IPR024163">
    <property type="entry name" value="Aerotolerance_reg_N"/>
</dbReference>
<reference evidence="4 5" key="1">
    <citation type="submission" date="2024-04" db="EMBL/GenBank/DDBJ databases">
        <title>A novel species isolated from cricket.</title>
        <authorList>
            <person name="Wang H.-C."/>
        </authorList>
    </citation>
    <scope>NUCLEOTIDE SEQUENCE [LARGE SCALE GENOMIC DNA]</scope>
    <source>
        <strain evidence="4 5">WL0021</strain>
    </source>
</reference>
<gene>
    <name evidence="4" type="ORF">WJT86_08435</name>
</gene>
<keyword evidence="1" id="KW-0472">Membrane</keyword>
<organism evidence="4 5">
    <name type="scientific">Hohaiivirga grylli</name>
    <dbReference type="NCBI Taxonomy" id="3133970"/>
    <lineage>
        <taxon>Bacteria</taxon>
        <taxon>Pseudomonadati</taxon>
        <taxon>Pseudomonadota</taxon>
        <taxon>Alphaproteobacteria</taxon>
        <taxon>Hyphomicrobiales</taxon>
        <taxon>Methylobacteriaceae</taxon>
        <taxon>Hohaiivirga</taxon>
    </lineage>
</organism>
<dbReference type="InterPro" id="IPR011933">
    <property type="entry name" value="Double_TM_dom"/>
</dbReference>
<proteinExistence type="predicted"/>
<dbReference type="Proteomes" id="UP001418637">
    <property type="component" value="Unassembled WGS sequence"/>
</dbReference>
<dbReference type="Gene3D" id="3.40.50.880">
    <property type="match status" value="1"/>
</dbReference>
<dbReference type="Gene3D" id="3.40.50.12140">
    <property type="entry name" value="Domain of unknown function DUF4159"/>
    <property type="match status" value="1"/>
</dbReference>
<dbReference type="EMBL" id="JBBYXI010000003">
    <property type="protein sequence ID" value="MEN3931082.1"/>
    <property type="molecule type" value="Genomic_DNA"/>
</dbReference>
<sequence>MSALPLIFSAPFVLLALLALPVIWFLLRTVPPEPQRIAFPPLRIFSKIPEKQPVAARTPWWLLVIRMLICGLLVLACAGPVWKPAQTTPGNGPVLILIDNGFSSAKAWEERVSQLEQTVREALQSNRLLAVLPLGNPVREIELQNPDRVLASLETIQPLPYAIDRSAQLPAIKEFLTQNTNATVIWLSDNLTLNGSDDFPQKLAELNPSASLILLRQRTTETLALTAPDTKESNLSVRIIRATPDAPETGRILASDGRGNLITDMPFTFTKDAATASVTFDIPNDLRNRISRLAIINEKSAGAVYLLDSSHNRPTIGIFSGGSAEQARTLLSPVYYIKNALLPFADIRDNGNIDELLSQKLDALVVADIGELDSQTTRQLKDFITQGGLLIRFAGNRLSAGNDDLLPVKLRYGDRNLGGALSWSEPRKIAAFAKESPFSSLTINDDIKIKRQVLAEPTPTLYEQTWAALEDGTPLVTAAKNGKGMIVLYHVTATPAWSDLPLSGLFVEMLRKTIQFAKTSDKSISDNNSASLPPRLLLDASGNFVQPGATAPYLKIPNSNRASAESPPGFYGPEETGIAQNTLLPTDNLYTFKNIPASFEQRQIGGSDTRDLRAPVLLAALLLFLIDTLLMLRMSGTPLRINRRLFKNSLPTLLAVSLATGMWGVPKAQTSEREPAALETRLAYIITNNPSLDATSKAGLTGLGQFLSLNTAFEPAPPSAVDPEKDELAFYPLIYWPISSTQQTLSNKAIKNLNAYMKNGGTVLFDTRDALRSLGTMQQTEETSALRNILSQFDVPALEPVPTDHVLTKTFYLLKSFPGRYDNSPLWAEASEARDANDDTPVRASDGVSPVLVTGNDFAAAWAIGERNETLFPVSGSDPRQREMAFRAGANIVLYTLTGNYKADQVHVKDLLERMEREHMQ</sequence>
<feature type="domain" description="Aerotolerance regulator N-terminal" evidence="2">
    <location>
        <begin position="7"/>
        <end position="80"/>
    </location>
</feature>
<dbReference type="RefSeq" id="WP_346337123.1">
    <property type="nucleotide sequence ID" value="NZ_JBBYXI010000003.1"/>
</dbReference>
<keyword evidence="1" id="KW-1133">Transmembrane helix</keyword>
<evidence type="ECO:0000313" key="4">
    <source>
        <dbReference type="EMBL" id="MEN3931082.1"/>
    </source>
</evidence>
<evidence type="ECO:0000313" key="5">
    <source>
        <dbReference type="Proteomes" id="UP001418637"/>
    </source>
</evidence>
<name>A0ABV0BK52_9HYPH</name>
<feature type="domain" description="DUF4159" evidence="3">
    <location>
        <begin position="681"/>
        <end position="897"/>
    </location>
</feature>
<dbReference type="PANTHER" id="PTHR37464">
    <property type="entry name" value="BLL2463 PROTEIN"/>
    <property type="match status" value="1"/>
</dbReference>
<feature type="transmembrane region" description="Helical" evidence="1">
    <location>
        <begin position="6"/>
        <end position="27"/>
    </location>
</feature>
<dbReference type="Pfam" id="PF13709">
    <property type="entry name" value="DUF4159"/>
    <property type="match status" value="1"/>
</dbReference>
<protein>
    <submittedName>
        <fullName evidence="4">DUF4159 domain-containing protein</fullName>
    </submittedName>
</protein>
<dbReference type="Pfam" id="PF07584">
    <property type="entry name" value="BatA"/>
    <property type="match status" value="1"/>
</dbReference>